<feature type="compositionally biased region" description="Low complexity" evidence="4">
    <location>
        <begin position="8"/>
        <end position="19"/>
    </location>
</feature>
<protein>
    <recommendedName>
        <fullName evidence="7">Charged multivesicular body protein 5</fullName>
    </recommendedName>
</protein>
<reference evidence="5" key="2">
    <citation type="submission" date="2024-10" db="UniProtKB">
        <authorList>
            <consortium name="EnsemblProtists"/>
        </authorList>
    </citation>
    <scope>IDENTIFICATION</scope>
</reference>
<dbReference type="KEGG" id="ehx:EMIHUDRAFT_434197"/>
<dbReference type="GO" id="GO:0032511">
    <property type="term" value="P:late endosome to vacuole transport via multivesicular body sorting pathway"/>
    <property type="evidence" value="ECO:0007669"/>
    <property type="project" value="TreeGrafter"/>
</dbReference>
<comment type="similarity">
    <text evidence="1">Belongs to the SNF7 family.</text>
</comment>
<keyword evidence="6" id="KW-1185">Reference proteome</keyword>
<evidence type="ECO:0000256" key="1">
    <source>
        <dbReference type="ARBA" id="ARBA00006190"/>
    </source>
</evidence>
<dbReference type="eggNOG" id="KOG1655">
    <property type="taxonomic scope" value="Eukaryota"/>
</dbReference>
<feature type="coiled-coil region" evidence="3">
    <location>
        <begin position="29"/>
        <end position="86"/>
    </location>
</feature>
<dbReference type="Pfam" id="PF03357">
    <property type="entry name" value="Snf7"/>
    <property type="match status" value="1"/>
</dbReference>
<dbReference type="GeneID" id="17277349"/>
<dbReference type="GO" id="GO:0005771">
    <property type="term" value="C:multivesicular body"/>
    <property type="evidence" value="ECO:0007669"/>
    <property type="project" value="TreeGrafter"/>
</dbReference>
<evidence type="ECO:0000256" key="3">
    <source>
        <dbReference type="SAM" id="Coils"/>
    </source>
</evidence>
<organism evidence="5 6">
    <name type="scientific">Emiliania huxleyi (strain CCMP1516)</name>
    <dbReference type="NCBI Taxonomy" id="280463"/>
    <lineage>
        <taxon>Eukaryota</taxon>
        <taxon>Haptista</taxon>
        <taxon>Haptophyta</taxon>
        <taxon>Prymnesiophyceae</taxon>
        <taxon>Isochrysidales</taxon>
        <taxon>Noelaerhabdaceae</taxon>
        <taxon>Emiliania</taxon>
    </lineage>
</organism>
<evidence type="ECO:0008006" key="7">
    <source>
        <dbReference type="Google" id="ProtNLM"/>
    </source>
</evidence>
<feature type="region of interest" description="Disordered" evidence="4">
    <location>
        <begin position="1"/>
        <end position="27"/>
    </location>
</feature>
<reference evidence="6" key="1">
    <citation type="journal article" date="2013" name="Nature">
        <title>Pan genome of the phytoplankton Emiliania underpins its global distribution.</title>
        <authorList>
            <person name="Read B.A."/>
            <person name="Kegel J."/>
            <person name="Klute M.J."/>
            <person name="Kuo A."/>
            <person name="Lefebvre S.C."/>
            <person name="Maumus F."/>
            <person name="Mayer C."/>
            <person name="Miller J."/>
            <person name="Monier A."/>
            <person name="Salamov A."/>
            <person name="Young J."/>
            <person name="Aguilar M."/>
            <person name="Claverie J.M."/>
            <person name="Frickenhaus S."/>
            <person name="Gonzalez K."/>
            <person name="Herman E.K."/>
            <person name="Lin Y.C."/>
            <person name="Napier J."/>
            <person name="Ogata H."/>
            <person name="Sarno A.F."/>
            <person name="Shmutz J."/>
            <person name="Schroeder D."/>
            <person name="de Vargas C."/>
            <person name="Verret F."/>
            <person name="von Dassow P."/>
            <person name="Valentin K."/>
            <person name="Van de Peer Y."/>
            <person name="Wheeler G."/>
            <person name="Dacks J.B."/>
            <person name="Delwiche C.F."/>
            <person name="Dyhrman S.T."/>
            <person name="Glockner G."/>
            <person name="John U."/>
            <person name="Richards T."/>
            <person name="Worden A.Z."/>
            <person name="Zhang X."/>
            <person name="Grigoriev I.V."/>
            <person name="Allen A.E."/>
            <person name="Bidle K."/>
            <person name="Borodovsky M."/>
            <person name="Bowler C."/>
            <person name="Brownlee C."/>
            <person name="Cock J.M."/>
            <person name="Elias M."/>
            <person name="Gladyshev V.N."/>
            <person name="Groth M."/>
            <person name="Guda C."/>
            <person name="Hadaegh A."/>
            <person name="Iglesias-Rodriguez M.D."/>
            <person name="Jenkins J."/>
            <person name="Jones B.M."/>
            <person name="Lawson T."/>
            <person name="Leese F."/>
            <person name="Lindquist E."/>
            <person name="Lobanov A."/>
            <person name="Lomsadze A."/>
            <person name="Malik S.B."/>
            <person name="Marsh M.E."/>
            <person name="Mackinder L."/>
            <person name="Mock T."/>
            <person name="Mueller-Roeber B."/>
            <person name="Pagarete A."/>
            <person name="Parker M."/>
            <person name="Probert I."/>
            <person name="Quesneville H."/>
            <person name="Raines C."/>
            <person name="Rensing S.A."/>
            <person name="Riano-Pachon D.M."/>
            <person name="Richier S."/>
            <person name="Rokitta S."/>
            <person name="Shiraiwa Y."/>
            <person name="Soanes D.M."/>
            <person name="van der Giezen M."/>
            <person name="Wahlund T.M."/>
            <person name="Williams B."/>
            <person name="Wilson W."/>
            <person name="Wolfe G."/>
            <person name="Wurch L.L."/>
        </authorList>
    </citation>
    <scope>NUCLEOTIDE SEQUENCE</scope>
</reference>
<dbReference type="STRING" id="2903.R1DB38"/>
<dbReference type="Proteomes" id="UP000013827">
    <property type="component" value="Unassembled WGS sequence"/>
</dbReference>
<dbReference type="PANTHER" id="PTHR22761">
    <property type="entry name" value="CHARGED MULTIVESICULAR BODY PROTEIN"/>
    <property type="match status" value="1"/>
</dbReference>
<feature type="compositionally biased region" description="Low complexity" evidence="4">
    <location>
        <begin position="194"/>
        <end position="205"/>
    </location>
</feature>
<dbReference type="GO" id="GO:0006900">
    <property type="term" value="P:vesicle budding from membrane"/>
    <property type="evidence" value="ECO:0007669"/>
    <property type="project" value="TreeGrafter"/>
</dbReference>
<evidence type="ECO:0000256" key="2">
    <source>
        <dbReference type="ARBA" id="ARBA00023054"/>
    </source>
</evidence>
<evidence type="ECO:0000256" key="4">
    <source>
        <dbReference type="SAM" id="MobiDB-lite"/>
    </source>
</evidence>
<dbReference type="PANTHER" id="PTHR22761:SF12">
    <property type="entry name" value="CHARGED MULTIVESICULAR BODY PROTEIN 5"/>
    <property type="match status" value="1"/>
</dbReference>
<dbReference type="RefSeq" id="XP_005784506.1">
    <property type="nucleotide sequence ID" value="XM_005784449.1"/>
</dbReference>
<keyword evidence="2 3" id="KW-0175">Coiled coil</keyword>
<dbReference type="InterPro" id="IPR005024">
    <property type="entry name" value="Snf7_fam"/>
</dbReference>
<proteinExistence type="inferred from homology"/>
<feature type="region of interest" description="Disordered" evidence="4">
    <location>
        <begin position="168"/>
        <end position="217"/>
    </location>
</feature>
<sequence>MASRLFGKATPKAPAPTTADISQKLGASADGIDGKIQKLETELARYTSQMKNMKDGPAKKQVQKRAMQILKQKKMYEAQRDRTQQQQFNMDQIGFTKDTLVDTKDTVNAMKAGLKDMKKEFKKMDLGKIEDLQDDMADMMEQAEEIQSTLGRSYAQDDVDDADLEAELAAMEDDPSLFFQAEESGEADYLSLPSTGTGEASATTATKEEALPSAQPA</sequence>
<dbReference type="OMA" id="GVKQMQK"/>
<dbReference type="EnsemblProtists" id="EOD32077">
    <property type="protein sequence ID" value="EOD32077"/>
    <property type="gene ID" value="EMIHUDRAFT_434197"/>
</dbReference>
<name>A0A0D3K8J2_EMIH1</name>
<dbReference type="HOGENOM" id="CLU_079409_0_0_1"/>
<accession>A0A0D3K8J2</accession>
<dbReference type="Gene3D" id="6.10.250.1710">
    <property type="match status" value="1"/>
</dbReference>
<evidence type="ECO:0000313" key="6">
    <source>
        <dbReference type="Proteomes" id="UP000013827"/>
    </source>
</evidence>
<evidence type="ECO:0000313" key="5">
    <source>
        <dbReference type="EnsemblProtists" id="EOD32077"/>
    </source>
</evidence>
<dbReference type="PaxDb" id="2903-EOD32077"/>
<feature type="region of interest" description="Disordered" evidence="4">
    <location>
        <begin position="144"/>
        <end position="163"/>
    </location>
</feature>
<dbReference type="AlphaFoldDB" id="A0A0D3K8J2"/>